<evidence type="ECO:0000313" key="1">
    <source>
        <dbReference type="EMBL" id="GAA4444708.1"/>
    </source>
</evidence>
<name>A0ABP8M7F7_9BACT</name>
<reference evidence="2" key="1">
    <citation type="journal article" date="2019" name="Int. J. Syst. Evol. Microbiol.">
        <title>The Global Catalogue of Microorganisms (GCM) 10K type strain sequencing project: providing services to taxonomists for standard genome sequencing and annotation.</title>
        <authorList>
            <consortium name="The Broad Institute Genomics Platform"/>
            <consortium name="The Broad Institute Genome Sequencing Center for Infectious Disease"/>
            <person name="Wu L."/>
            <person name="Ma J."/>
        </authorList>
    </citation>
    <scope>NUCLEOTIDE SEQUENCE [LARGE SCALE GENOMIC DNA]</scope>
    <source>
        <strain evidence="2">JCM 31920</strain>
    </source>
</reference>
<evidence type="ECO:0000313" key="2">
    <source>
        <dbReference type="Proteomes" id="UP001501508"/>
    </source>
</evidence>
<proteinExistence type="predicted"/>
<dbReference type="Pfam" id="PF13365">
    <property type="entry name" value="Trypsin_2"/>
    <property type="match status" value="1"/>
</dbReference>
<organism evidence="1 2">
    <name type="scientific">Ravibacter arvi</name>
    <dbReference type="NCBI Taxonomy" id="2051041"/>
    <lineage>
        <taxon>Bacteria</taxon>
        <taxon>Pseudomonadati</taxon>
        <taxon>Bacteroidota</taxon>
        <taxon>Cytophagia</taxon>
        <taxon>Cytophagales</taxon>
        <taxon>Spirosomataceae</taxon>
        <taxon>Ravibacter</taxon>
    </lineage>
</organism>
<keyword evidence="2" id="KW-1185">Reference proteome</keyword>
<protein>
    <recommendedName>
        <fullName evidence="3">Trypsin-like peptidase</fullName>
    </recommendedName>
</protein>
<gene>
    <name evidence="1" type="ORF">GCM10023091_35320</name>
</gene>
<accession>A0ABP8M7F7</accession>
<dbReference type="Proteomes" id="UP001501508">
    <property type="component" value="Unassembled WGS sequence"/>
</dbReference>
<sequence>MFVDALEQVDQFTRAIHFISRYYGSAEIIPETATMFFVNEQGCAVTCRHVAENLVNGEAVYGKYLGFKREYRLFERERTAQLEKRRLEEKYGLKHDVLIRVKNSFPESVSGDYRLVIHRHPVYDLAIIRFVGYSEIRYRKFARFLKDEQKVRPGRSLCRLGYPFPEFTNYRLNREIDDIEWSQEGRVATPGFPIDGIITRQVADQNGIFGIEMSTPGLRGQSGGPLFDTRGVVYGMQSATQHLHLGFDQVNREVISDGVRKRVSNYPFLNVGRCVHVRVIKEFLRMHDIPFYEE</sequence>
<dbReference type="SUPFAM" id="SSF50494">
    <property type="entry name" value="Trypsin-like serine proteases"/>
    <property type="match status" value="1"/>
</dbReference>
<comment type="caution">
    <text evidence="1">The sequence shown here is derived from an EMBL/GenBank/DDBJ whole genome shotgun (WGS) entry which is preliminary data.</text>
</comment>
<dbReference type="InterPro" id="IPR009003">
    <property type="entry name" value="Peptidase_S1_PA"/>
</dbReference>
<dbReference type="Gene3D" id="2.40.10.120">
    <property type="match status" value="1"/>
</dbReference>
<dbReference type="EMBL" id="BAABEY010000032">
    <property type="protein sequence ID" value="GAA4444708.1"/>
    <property type="molecule type" value="Genomic_DNA"/>
</dbReference>
<dbReference type="RefSeq" id="WP_345031617.1">
    <property type="nucleotide sequence ID" value="NZ_BAABEY010000032.1"/>
</dbReference>
<evidence type="ECO:0008006" key="3">
    <source>
        <dbReference type="Google" id="ProtNLM"/>
    </source>
</evidence>